<reference evidence="15 16" key="1">
    <citation type="submission" date="2023-10" db="EMBL/GenBank/DDBJ databases">
        <title>Holzapfeliella saturejae sp. nov. isolated from Satureja montana flowers.</title>
        <authorList>
            <person name="Alcantara C."/>
            <person name="Zuniga M."/>
            <person name="Landete J.M."/>
            <person name="Monedero V."/>
        </authorList>
    </citation>
    <scope>NUCLEOTIDE SEQUENCE [LARGE SCALE GENOMIC DNA]</scope>
    <source>
        <strain evidence="15 16">He02</strain>
    </source>
</reference>
<protein>
    <recommendedName>
        <fullName evidence="12 13">Cardiolipin synthase</fullName>
        <shortName evidence="12">CL synthase</shortName>
        <ecNumber evidence="12 13">2.7.8.-</ecNumber>
    </recommendedName>
</protein>
<dbReference type="InterPro" id="IPR030874">
    <property type="entry name" value="Cardiolipin_synth_Firmi"/>
</dbReference>
<keyword evidence="6" id="KW-0677">Repeat</keyword>
<dbReference type="InterPro" id="IPR001736">
    <property type="entry name" value="PLipase_D/transphosphatidylase"/>
</dbReference>
<comment type="function">
    <text evidence="12">Catalyzes the reversible phosphatidyl group transfer from one phosphatidylglycerol molecule to another to form cardiolipin (CL) (diphosphatidylglycerol) and glycerol.</text>
</comment>
<dbReference type="CDD" id="cd09112">
    <property type="entry name" value="PLDc_CLS_2"/>
    <property type="match status" value="1"/>
</dbReference>
<keyword evidence="9 12" id="KW-0472">Membrane</keyword>
<evidence type="ECO:0000313" key="15">
    <source>
        <dbReference type="EMBL" id="MEJ6347928.1"/>
    </source>
</evidence>
<dbReference type="InterPro" id="IPR025202">
    <property type="entry name" value="PLD-like_dom"/>
</dbReference>
<feature type="transmembrane region" description="Helical" evidence="12">
    <location>
        <begin position="36"/>
        <end position="54"/>
    </location>
</feature>
<dbReference type="Pfam" id="PF13091">
    <property type="entry name" value="PLDc_2"/>
    <property type="match status" value="2"/>
</dbReference>
<dbReference type="InterPro" id="IPR027379">
    <property type="entry name" value="CLS_N"/>
</dbReference>
<evidence type="ECO:0000256" key="11">
    <source>
        <dbReference type="ARBA" id="ARBA00023264"/>
    </source>
</evidence>
<feature type="domain" description="PLD phosphodiesterase" evidence="14">
    <location>
        <begin position="396"/>
        <end position="423"/>
    </location>
</feature>
<dbReference type="SMART" id="SM00155">
    <property type="entry name" value="PLDc"/>
    <property type="match status" value="2"/>
</dbReference>
<dbReference type="RefSeq" id="WP_339968622.1">
    <property type="nucleotide sequence ID" value="NZ_JAWMWG010000001.1"/>
</dbReference>
<dbReference type="NCBIfam" id="TIGR04265">
    <property type="entry name" value="bac_cardiolipin"/>
    <property type="match status" value="1"/>
</dbReference>
<name>A0ABU8SG78_9LACO</name>
<evidence type="ECO:0000256" key="8">
    <source>
        <dbReference type="ARBA" id="ARBA00023098"/>
    </source>
</evidence>
<feature type="active site" evidence="12">
    <location>
        <position position="403"/>
    </location>
</feature>
<feature type="active site" evidence="12">
    <location>
        <position position="219"/>
    </location>
</feature>
<keyword evidence="3 12" id="KW-0444">Lipid biosynthesis</keyword>
<dbReference type="PANTHER" id="PTHR21248:SF22">
    <property type="entry name" value="PHOSPHOLIPASE D"/>
    <property type="match status" value="1"/>
</dbReference>
<evidence type="ECO:0000256" key="7">
    <source>
        <dbReference type="ARBA" id="ARBA00022989"/>
    </source>
</evidence>
<feature type="active site" evidence="12">
    <location>
        <position position="221"/>
    </location>
</feature>
<dbReference type="InterPro" id="IPR022924">
    <property type="entry name" value="Cardiolipin_synthase"/>
</dbReference>
<dbReference type="Pfam" id="PF13396">
    <property type="entry name" value="PLDc_N"/>
    <property type="match status" value="1"/>
</dbReference>
<dbReference type="PROSITE" id="PS50035">
    <property type="entry name" value="PLD"/>
    <property type="match status" value="2"/>
</dbReference>
<comment type="caution">
    <text evidence="15">The sequence shown here is derived from an EMBL/GenBank/DDBJ whole genome shotgun (WGS) entry which is preliminary data.</text>
</comment>
<keyword evidence="7 12" id="KW-1133">Transmembrane helix</keyword>
<dbReference type="SUPFAM" id="SSF56024">
    <property type="entry name" value="Phospholipase D/nuclease"/>
    <property type="match status" value="2"/>
</dbReference>
<evidence type="ECO:0000256" key="4">
    <source>
        <dbReference type="ARBA" id="ARBA00022679"/>
    </source>
</evidence>
<evidence type="ECO:0000256" key="2">
    <source>
        <dbReference type="ARBA" id="ARBA00022475"/>
    </source>
</evidence>
<comment type="similarity">
    <text evidence="12">Belongs to the phospholipase D family. Cardiolipin synthase subfamily.</text>
</comment>
<sequence length="483" mass="55971">MNFLRPLLFILLFLNTIFSIYLVFKRPRSIATTWAWFILLTVLPVLGFLLYAFFGRGLAEENLMAISTQKEVGLDYAKQLEKESLNYDNPNDTTQEARLVVDYFNYSHKNPLSKENDVNFFTDGSSKFKNLFKDIIKAKNSVHVEYYSFYDDAIGHDFITLLEDKAREGVEVKLIYDPWGSVGNSSSFFDNLERLGGIVVPFITSRNMIRKYRLNYHLHRKIVVIDGKIGWTGGFNVGDQYLGRKKKFGYWRDTHVRIVGPATLLLQERFVLDFNASIQDKQHKITFRPALFPKPSLKSRDNTAIQIISDGPEQEEDFLKNGVIRLMNIARHKIWIQTPYLVPDDSMISTLVIAARSGIDVKIMIPCKPDHPFIYRATQYYANYLTKYGIEIYIYNNGFLHAKTVIVDDKFSTVGSMNQDFRSYMLNFEANAFFYDKKISSQLAQHFKHDMKDCTLLTQNMINQQSTTLKLKQQVSRLLSPIL</sequence>
<comment type="catalytic activity">
    <reaction evidence="12">
        <text>2 a 1,2-diacyl-sn-glycero-3-phospho-(1'-sn-glycerol) = a cardiolipin + glycerol</text>
        <dbReference type="Rhea" id="RHEA:31451"/>
        <dbReference type="ChEBI" id="CHEBI:17754"/>
        <dbReference type="ChEBI" id="CHEBI:62237"/>
        <dbReference type="ChEBI" id="CHEBI:64716"/>
    </reaction>
</comment>
<evidence type="ECO:0000256" key="1">
    <source>
        <dbReference type="ARBA" id="ARBA00004651"/>
    </source>
</evidence>
<evidence type="ECO:0000256" key="12">
    <source>
        <dbReference type="HAMAP-Rule" id="MF_01916"/>
    </source>
</evidence>
<feature type="transmembrane region" description="Helical" evidence="12">
    <location>
        <begin position="6"/>
        <end position="24"/>
    </location>
</feature>
<evidence type="ECO:0000256" key="9">
    <source>
        <dbReference type="ARBA" id="ARBA00023136"/>
    </source>
</evidence>
<evidence type="ECO:0000256" key="6">
    <source>
        <dbReference type="ARBA" id="ARBA00022737"/>
    </source>
</evidence>
<dbReference type="Gene3D" id="3.30.870.10">
    <property type="entry name" value="Endonuclease Chain A"/>
    <property type="match status" value="2"/>
</dbReference>
<keyword evidence="2 12" id="KW-1003">Cell membrane</keyword>
<evidence type="ECO:0000256" key="5">
    <source>
        <dbReference type="ARBA" id="ARBA00022692"/>
    </source>
</evidence>
<evidence type="ECO:0000256" key="3">
    <source>
        <dbReference type="ARBA" id="ARBA00022516"/>
    </source>
</evidence>
<dbReference type="HAMAP" id="MF_01916">
    <property type="entry name" value="Cardiolipin_synth_Cls"/>
    <property type="match status" value="1"/>
</dbReference>
<proteinExistence type="inferred from homology"/>
<keyword evidence="8 12" id="KW-0443">Lipid metabolism</keyword>
<dbReference type="PANTHER" id="PTHR21248">
    <property type="entry name" value="CARDIOLIPIN SYNTHASE"/>
    <property type="match status" value="1"/>
</dbReference>
<dbReference type="Proteomes" id="UP001377804">
    <property type="component" value="Unassembled WGS sequence"/>
</dbReference>
<dbReference type="EMBL" id="JAWMWG010000001">
    <property type="protein sequence ID" value="MEJ6347928.1"/>
    <property type="molecule type" value="Genomic_DNA"/>
</dbReference>
<keyword evidence="16" id="KW-1185">Reference proteome</keyword>
<feature type="active site" evidence="12">
    <location>
        <position position="401"/>
    </location>
</feature>
<evidence type="ECO:0000259" key="14">
    <source>
        <dbReference type="PROSITE" id="PS50035"/>
    </source>
</evidence>
<keyword evidence="11 12" id="KW-1208">Phospholipid metabolism</keyword>
<gene>
    <name evidence="15" type="primary">cls</name>
    <name evidence="15" type="ORF">R4Y45_01620</name>
</gene>
<feature type="domain" description="PLD phosphodiesterase" evidence="14">
    <location>
        <begin position="214"/>
        <end position="241"/>
    </location>
</feature>
<keyword evidence="4 12" id="KW-0808">Transferase</keyword>
<keyword evidence="10 12" id="KW-0594">Phospholipid biosynthesis</keyword>
<feature type="active site" evidence="12">
    <location>
        <position position="408"/>
    </location>
</feature>
<dbReference type="EC" id="2.7.8.-" evidence="12 13"/>
<dbReference type="CDD" id="cd09110">
    <property type="entry name" value="PLDc_CLS_1"/>
    <property type="match status" value="1"/>
</dbReference>
<comment type="subcellular location">
    <subcellularLocation>
        <location evidence="1 12">Cell membrane</location>
        <topology evidence="1 12">Multi-pass membrane protein</topology>
    </subcellularLocation>
</comment>
<organism evidence="15 16">
    <name type="scientific">Holzapfeliella saturejae</name>
    <dbReference type="NCBI Taxonomy" id="3082953"/>
    <lineage>
        <taxon>Bacteria</taxon>
        <taxon>Bacillati</taxon>
        <taxon>Bacillota</taxon>
        <taxon>Bacilli</taxon>
        <taxon>Lactobacillales</taxon>
        <taxon>Lactobacillaceae</taxon>
        <taxon>Holzapfeliella</taxon>
    </lineage>
</organism>
<feature type="active site" evidence="12">
    <location>
        <position position="226"/>
    </location>
</feature>
<evidence type="ECO:0000313" key="16">
    <source>
        <dbReference type="Proteomes" id="UP001377804"/>
    </source>
</evidence>
<keyword evidence="5 12" id="KW-0812">Transmembrane</keyword>
<accession>A0ABU8SG78</accession>
<evidence type="ECO:0000256" key="13">
    <source>
        <dbReference type="NCBIfam" id="TIGR04265"/>
    </source>
</evidence>
<evidence type="ECO:0000256" key="10">
    <source>
        <dbReference type="ARBA" id="ARBA00023209"/>
    </source>
</evidence>